<dbReference type="AlphaFoldDB" id="A0A420JC97"/>
<feature type="non-terminal residue" evidence="2">
    <location>
        <position position="212"/>
    </location>
</feature>
<evidence type="ECO:0000313" key="3">
    <source>
        <dbReference type="Proteomes" id="UP000285326"/>
    </source>
</evidence>
<reference evidence="2 3" key="1">
    <citation type="journal article" date="2018" name="BMC Genomics">
        <title>Comparative genome analyses reveal sequence features reflecting distinct modes of host-adaptation between dicot and monocot powdery mildew.</title>
        <authorList>
            <person name="Wu Y."/>
            <person name="Ma X."/>
            <person name="Pan Z."/>
            <person name="Kale S.D."/>
            <person name="Song Y."/>
            <person name="King H."/>
            <person name="Zhang Q."/>
            <person name="Presley C."/>
            <person name="Deng X."/>
            <person name="Wei C.I."/>
            <person name="Xiao S."/>
        </authorList>
    </citation>
    <scope>NUCLEOTIDE SEQUENCE [LARGE SCALE GENOMIC DNA]</scope>
    <source>
        <strain evidence="2">UMSG1</strain>
    </source>
</reference>
<organism evidence="2 3">
    <name type="scientific">Golovinomyces cichoracearum</name>
    <dbReference type="NCBI Taxonomy" id="62708"/>
    <lineage>
        <taxon>Eukaryota</taxon>
        <taxon>Fungi</taxon>
        <taxon>Dikarya</taxon>
        <taxon>Ascomycota</taxon>
        <taxon>Pezizomycotina</taxon>
        <taxon>Leotiomycetes</taxon>
        <taxon>Erysiphales</taxon>
        <taxon>Erysiphaceae</taxon>
        <taxon>Golovinomyces</taxon>
    </lineage>
</organism>
<accession>A0A420JC97</accession>
<dbReference type="Proteomes" id="UP000285326">
    <property type="component" value="Unassembled WGS sequence"/>
</dbReference>
<sequence length="212" mass="23362">MIEEVISTEMTPLTPEDAAQCVDLSANFDIAASVDEENLGENTADNETVLDIATKQGRAEIAECRQSVLEEEISTEKTPSDHDDSTHCADSSVHSENIEFIEHENPDENAANDEIVQDITTEPTLGETAVFKHHAIEEEISTETTPLSHDDVTQCADSSVFHEIINLHEKENTDENDAGDEIVQDITTEPTLGETAEFKHNAIEEEILTETI</sequence>
<protein>
    <submittedName>
        <fullName evidence="2">Uncharacterized protein</fullName>
    </submittedName>
</protein>
<proteinExistence type="predicted"/>
<name>A0A420JC97_9PEZI</name>
<dbReference type="EMBL" id="MCBS01005939">
    <property type="protein sequence ID" value="RKF95976.1"/>
    <property type="molecule type" value="Genomic_DNA"/>
</dbReference>
<evidence type="ECO:0000313" key="2">
    <source>
        <dbReference type="EMBL" id="RKF95976.1"/>
    </source>
</evidence>
<feature type="region of interest" description="Disordered" evidence="1">
    <location>
        <begin position="72"/>
        <end position="91"/>
    </location>
</feature>
<feature type="compositionally biased region" description="Basic and acidic residues" evidence="1">
    <location>
        <begin position="74"/>
        <end position="87"/>
    </location>
</feature>
<gene>
    <name evidence="2" type="ORF">GcM1_059004</name>
</gene>
<comment type="caution">
    <text evidence="2">The sequence shown here is derived from an EMBL/GenBank/DDBJ whole genome shotgun (WGS) entry which is preliminary data.</text>
</comment>
<evidence type="ECO:0000256" key="1">
    <source>
        <dbReference type="SAM" id="MobiDB-lite"/>
    </source>
</evidence>